<dbReference type="InterPro" id="IPR006680">
    <property type="entry name" value="Amidohydro-rel"/>
</dbReference>
<proteinExistence type="predicted"/>
<gene>
    <name evidence="2" type="ORF">SSOG_07649</name>
</gene>
<reference evidence="2 3" key="1">
    <citation type="submission" date="2009-02" db="EMBL/GenBank/DDBJ databases">
        <title>Annotation of Streptomyces hygroscopicus strain ATCC 53653.</title>
        <authorList>
            <consortium name="The Broad Institute Genome Sequencing Platform"/>
            <consortium name="Broad Institute Microbial Sequencing Center"/>
            <person name="Fischbach M."/>
            <person name="Godfrey P."/>
            <person name="Ward D."/>
            <person name="Young S."/>
            <person name="Zeng Q."/>
            <person name="Koehrsen M."/>
            <person name="Alvarado L."/>
            <person name="Berlin A.M."/>
            <person name="Bochicchio J."/>
            <person name="Borenstein D."/>
            <person name="Chapman S.B."/>
            <person name="Chen Z."/>
            <person name="Engels R."/>
            <person name="Freedman E."/>
            <person name="Gellesch M."/>
            <person name="Goldberg J."/>
            <person name="Griggs A."/>
            <person name="Gujja S."/>
            <person name="Heilman E.R."/>
            <person name="Heiman D.I."/>
            <person name="Hepburn T.A."/>
            <person name="Howarth C."/>
            <person name="Jen D."/>
            <person name="Larson L."/>
            <person name="Lewis B."/>
            <person name="Mehta T."/>
            <person name="Park D."/>
            <person name="Pearson M."/>
            <person name="Richards J."/>
            <person name="Roberts A."/>
            <person name="Saif S."/>
            <person name="Shea T.D."/>
            <person name="Shenoy N."/>
            <person name="Sisk P."/>
            <person name="Stolte C."/>
            <person name="Sykes S.N."/>
            <person name="Thomson T."/>
            <person name="Walk T."/>
            <person name="White J."/>
            <person name="Yandava C."/>
            <person name="Straight P."/>
            <person name="Clardy J."/>
            <person name="Hung D."/>
            <person name="Kolter R."/>
            <person name="Mekalanos J."/>
            <person name="Walker S."/>
            <person name="Walsh C.T."/>
            <person name="Wieland-Brown L.C."/>
            <person name="Haas B."/>
            <person name="Nusbaum C."/>
            <person name="Birren B."/>
        </authorList>
    </citation>
    <scope>NUCLEOTIDE SEQUENCE [LARGE SCALE GENOMIC DNA]</scope>
    <source>
        <strain evidence="2 3">ATCC 53653</strain>
    </source>
</reference>
<dbReference type="InterPro" id="IPR052358">
    <property type="entry name" value="Aro_Compnd_Degr_Hydrolases"/>
</dbReference>
<dbReference type="Pfam" id="PF04909">
    <property type="entry name" value="Amidohydro_2"/>
    <property type="match status" value="1"/>
</dbReference>
<dbReference type="InterPro" id="IPR032466">
    <property type="entry name" value="Metal_Hydrolase"/>
</dbReference>
<sequence length="288" mass="31520">MHAPPTELSIRTPMSPRAMRFAPTRRYTPDYDATPDTYLSLLDTHGLDGGVLVQPSFLGTDNSYLLEALGKAPHRLWGVAVIDPGTSRDELDRLVRAGVCGIRLNLVGRPVPPLHEAVWQRLGRALAARNLHLEVQARAEQWNELSPWLLRWPGQVVVDHLGLPLDTTLSSPGAKALVSLLTADHVWVKASAPYRSARAAASAMLHHVLDTAGPARTLWGSDWPWTQHEEGRTYADTLSWLMRQLSATEITQVLCANPLRLLTGGRAGDLAAPVGGSVSRRSSRKLRG</sequence>
<dbReference type="PANTHER" id="PTHR35563:SF2">
    <property type="entry name" value="BARREL METAL-DEPENDENT HYDROLASE, PUTATIVE (AFU_ORTHOLOGUE AFUA_1G16240)-RELATED"/>
    <property type="match status" value="1"/>
</dbReference>
<evidence type="ECO:0000259" key="1">
    <source>
        <dbReference type="Pfam" id="PF04909"/>
    </source>
</evidence>
<name>D9WMR9_9ACTN</name>
<dbReference type="Gene3D" id="3.20.20.140">
    <property type="entry name" value="Metal-dependent hydrolases"/>
    <property type="match status" value="1"/>
</dbReference>
<keyword evidence="3" id="KW-1185">Reference proteome</keyword>
<evidence type="ECO:0000313" key="2">
    <source>
        <dbReference type="EMBL" id="EFL27934.1"/>
    </source>
</evidence>
<dbReference type="STRING" id="457427.SSOG_07649"/>
<dbReference type="GO" id="GO:0016787">
    <property type="term" value="F:hydrolase activity"/>
    <property type="evidence" value="ECO:0007669"/>
    <property type="project" value="UniProtKB-KW"/>
</dbReference>
<dbReference type="AlphaFoldDB" id="D9WMR9"/>
<protein>
    <submittedName>
        <fullName evidence="2">Putative 2-pyrone-4,6-dicarboxylic acid hydrolase</fullName>
    </submittedName>
</protein>
<dbReference type="EMBL" id="GG657754">
    <property type="protein sequence ID" value="EFL27934.1"/>
    <property type="molecule type" value="Genomic_DNA"/>
</dbReference>
<dbReference type="HOGENOM" id="CLU_064039_2_0_11"/>
<feature type="domain" description="Amidohydrolase-related" evidence="1">
    <location>
        <begin position="21"/>
        <end position="262"/>
    </location>
</feature>
<dbReference type="PANTHER" id="PTHR35563">
    <property type="entry name" value="BARREL METAL-DEPENDENT HYDROLASE, PUTATIVE (AFU_ORTHOLOGUE AFUA_1G16240)-RELATED"/>
    <property type="match status" value="1"/>
</dbReference>
<dbReference type="SUPFAM" id="SSF51556">
    <property type="entry name" value="Metallo-dependent hydrolases"/>
    <property type="match status" value="1"/>
</dbReference>
<keyword evidence="2" id="KW-0378">Hydrolase</keyword>
<accession>D9WMR9</accession>
<evidence type="ECO:0000313" key="3">
    <source>
        <dbReference type="Proteomes" id="UP000003963"/>
    </source>
</evidence>
<dbReference type="Proteomes" id="UP000003963">
    <property type="component" value="Unassembled WGS sequence"/>
</dbReference>
<organism evidence="2 3">
    <name type="scientific">Streptomyces himastatinicus ATCC 53653</name>
    <dbReference type="NCBI Taxonomy" id="457427"/>
    <lineage>
        <taxon>Bacteria</taxon>
        <taxon>Bacillati</taxon>
        <taxon>Actinomycetota</taxon>
        <taxon>Actinomycetes</taxon>
        <taxon>Kitasatosporales</taxon>
        <taxon>Streptomycetaceae</taxon>
        <taxon>Streptomyces</taxon>
        <taxon>Streptomyces violaceusniger group</taxon>
    </lineage>
</organism>